<sequence>PADGKAEVTLLATGSEVSIATDVRKHLQKTGIPTRVISMPCWELLENLESSARENVLGRGTLRVGIEAAVRSGWDRWLGECGIFFGMTGFGASAPYKDLYDHFGLTAEKIAAGVRGHLSITARD</sequence>
<dbReference type="GO" id="GO:0005829">
    <property type="term" value="C:cytosol"/>
    <property type="evidence" value="ECO:0007669"/>
    <property type="project" value="TreeGrafter"/>
</dbReference>
<dbReference type="SUPFAM" id="SSF52922">
    <property type="entry name" value="TK C-terminal domain-like"/>
    <property type="match status" value="1"/>
</dbReference>
<dbReference type="InterPro" id="IPR055152">
    <property type="entry name" value="Transketolase-like_C_2"/>
</dbReference>
<dbReference type="PANTHER" id="PTHR43522:SF2">
    <property type="entry name" value="TRANSKETOLASE 1-RELATED"/>
    <property type="match status" value="1"/>
</dbReference>
<dbReference type="InterPro" id="IPR009014">
    <property type="entry name" value="Transketo_C/PFOR_II"/>
</dbReference>
<evidence type="ECO:0000313" key="4">
    <source>
        <dbReference type="EMBL" id="SVD12159.1"/>
    </source>
</evidence>
<reference evidence="4" key="1">
    <citation type="submission" date="2018-05" db="EMBL/GenBank/DDBJ databases">
        <authorList>
            <person name="Lanie J.A."/>
            <person name="Ng W.-L."/>
            <person name="Kazmierczak K.M."/>
            <person name="Andrzejewski T.M."/>
            <person name="Davidsen T.M."/>
            <person name="Wayne K.J."/>
            <person name="Tettelin H."/>
            <person name="Glass J.I."/>
            <person name="Rusch D."/>
            <person name="Podicherti R."/>
            <person name="Tsui H.-C.T."/>
            <person name="Winkler M.E."/>
        </authorList>
    </citation>
    <scope>NUCLEOTIDE SEQUENCE</scope>
</reference>
<dbReference type="GO" id="GO:0004802">
    <property type="term" value="F:transketolase activity"/>
    <property type="evidence" value="ECO:0007669"/>
    <property type="project" value="TreeGrafter"/>
</dbReference>
<dbReference type="GO" id="GO:0046872">
    <property type="term" value="F:metal ion binding"/>
    <property type="evidence" value="ECO:0007669"/>
    <property type="project" value="UniProtKB-KW"/>
</dbReference>
<dbReference type="PANTHER" id="PTHR43522">
    <property type="entry name" value="TRANSKETOLASE"/>
    <property type="match status" value="1"/>
</dbReference>
<dbReference type="AlphaFoldDB" id="A0A382SQF9"/>
<protein>
    <recommendedName>
        <fullName evidence="3">Transketolase-like C-terminal domain-containing protein</fullName>
    </recommendedName>
</protein>
<feature type="domain" description="Transketolase-like C-terminal" evidence="3">
    <location>
        <begin position="3"/>
        <end position="106"/>
    </location>
</feature>
<evidence type="ECO:0000259" key="3">
    <source>
        <dbReference type="Pfam" id="PF22613"/>
    </source>
</evidence>
<feature type="non-terminal residue" evidence="4">
    <location>
        <position position="1"/>
    </location>
</feature>
<evidence type="ECO:0000256" key="1">
    <source>
        <dbReference type="ARBA" id="ARBA00022723"/>
    </source>
</evidence>
<evidence type="ECO:0000256" key="2">
    <source>
        <dbReference type="ARBA" id="ARBA00022842"/>
    </source>
</evidence>
<organism evidence="4">
    <name type="scientific">marine metagenome</name>
    <dbReference type="NCBI Taxonomy" id="408172"/>
    <lineage>
        <taxon>unclassified sequences</taxon>
        <taxon>metagenomes</taxon>
        <taxon>ecological metagenomes</taxon>
    </lineage>
</organism>
<proteinExistence type="predicted"/>
<dbReference type="EMBL" id="UINC01130839">
    <property type="protein sequence ID" value="SVD12159.1"/>
    <property type="molecule type" value="Genomic_DNA"/>
</dbReference>
<dbReference type="GO" id="GO:0006098">
    <property type="term" value="P:pentose-phosphate shunt"/>
    <property type="evidence" value="ECO:0007669"/>
    <property type="project" value="TreeGrafter"/>
</dbReference>
<dbReference type="Pfam" id="PF22613">
    <property type="entry name" value="Transketolase_C_1"/>
    <property type="match status" value="1"/>
</dbReference>
<dbReference type="InterPro" id="IPR033247">
    <property type="entry name" value="Transketolase_fam"/>
</dbReference>
<keyword evidence="2" id="KW-0460">Magnesium</keyword>
<keyword evidence="1" id="KW-0479">Metal-binding</keyword>
<accession>A0A382SQF9</accession>
<gene>
    <name evidence="4" type="ORF">METZ01_LOCUS365013</name>
</gene>
<dbReference type="Gene3D" id="3.40.50.920">
    <property type="match status" value="1"/>
</dbReference>
<name>A0A382SQF9_9ZZZZ</name>